<proteinExistence type="inferred from homology"/>
<dbReference type="SUPFAM" id="SSF55826">
    <property type="entry name" value="YbaK/ProRS associated domain"/>
    <property type="match status" value="1"/>
</dbReference>
<keyword evidence="4" id="KW-1185">Reference proteome</keyword>
<evidence type="ECO:0000259" key="2">
    <source>
        <dbReference type="Pfam" id="PF04073"/>
    </source>
</evidence>
<dbReference type="Pfam" id="PF04073">
    <property type="entry name" value="tRNA_edit"/>
    <property type="match status" value="1"/>
</dbReference>
<dbReference type="EMBL" id="VUNA01000003">
    <property type="protein sequence ID" value="MST70221.1"/>
    <property type="molecule type" value="Genomic_DNA"/>
</dbReference>
<dbReference type="GO" id="GO:0004812">
    <property type="term" value="F:aminoacyl-tRNA ligase activity"/>
    <property type="evidence" value="ECO:0007669"/>
    <property type="project" value="UniProtKB-KW"/>
</dbReference>
<comment type="caution">
    <text evidence="3">The sequence shown here is derived from an EMBL/GenBank/DDBJ whole genome shotgun (WGS) entry which is preliminary data.</text>
</comment>
<sequence length="160" mass="18369">MNKQETYQYLKDHNIPFEITEHPAVYNMEELESIDLPYPEGDAKNLFVRDDKKKNYYLITVKGDKRVNLKDFRKTHGLRPLSFASPEDLKKYMDLTPGAVTPLGLLNVEEAPITLYLDSEFKDSIIGIHPNENTATVWLKGDDLVALLRENGCEVEIVEI</sequence>
<dbReference type="Gene3D" id="3.90.960.10">
    <property type="entry name" value="YbaK/aminoacyl-tRNA synthetase-associated domain"/>
    <property type="match status" value="1"/>
</dbReference>
<feature type="domain" description="YbaK/aminoacyl-tRNA synthetase-associated" evidence="2">
    <location>
        <begin position="22"/>
        <end position="146"/>
    </location>
</feature>
<protein>
    <submittedName>
        <fullName evidence="3">Prolyl-tRNA synthetase associated domain-containing protein</fullName>
    </submittedName>
</protein>
<dbReference type="Proteomes" id="UP000469424">
    <property type="component" value="Unassembled WGS sequence"/>
</dbReference>
<keyword evidence="3" id="KW-0436">Ligase</keyword>
<dbReference type="InterPro" id="IPR007214">
    <property type="entry name" value="YbaK/aa-tRNA-synth-assoc-dom"/>
</dbReference>
<accession>A0A6N7XKV8</accession>
<evidence type="ECO:0000256" key="1">
    <source>
        <dbReference type="ARBA" id="ARBA00010201"/>
    </source>
</evidence>
<dbReference type="AlphaFoldDB" id="A0A6N7XKV8"/>
<gene>
    <name evidence="3" type="ORF">FYJ65_02510</name>
</gene>
<dbReference type="PANTHER" id="PTHR31423:SF3">
    <property type="entry name" value="PROLYL-TRNA SYNTHETASE ASSOCIATED DOMAIN-CONTAINING PROTEIN 1-RELATED"/>
    <property type="match status" value="1"/>
</dbReference>
<dbReference type="GO" id="GO:0002161">
    <property type="term" value="F:aminoacyl-tRNA deacylase activity"/>
    <property type="evidence" value="ECO:0007669"/>
    <property type="project" value="InterPro"/>
</dbReference>
<comment type="similarity">
    <text evidence="1">Belongs to the PRORSD1 family.</text>
</comment>
<dbReference type="InterPro" id="IPR036754">
    <property type="entry name" value="YbaK/aa-tRNA-synt-asso_dom_sf"/>
</dbReference>
<dbReference type="CDD" id="cd04335">
    <property type="entry name" value="PrdX_deacylase"/>
    <property type="match status" value="1"/>
</dbReference>
<dbReference type="InterPro" id="IPR040285">
    <property type="entry name" value="ProX/PRXD1"/>
</dbReference>
<dbReference type="RefSeq" id="WP_154553781.1">
    <property type="nucleotide sequence ID" value="NZ_JAQXUZ010000025.1"/>
</dbReference>
<evidence type="ECO:0000313" key="3">
    <source>
        <dbReference type="EMBL" id="MST70221.1"/>
    </source>
</evidence>
<keyword evidence="3" id="KW-0030">Aminoacyl-tRNA synthetase</keyword>
<reference evidence="3 4" key="1">
    <citation type="submission" date="2019-08" db="EMBL/GenBank/DDBJ databases">
        <title>In-depth cultivation of the pig gut microbiome towards novel bacterial diversity and tailored functional studies.</title>
        <authorList>
            <person name="Wylensek D."/>
            <person name="Hitch T.C.A."/>
            <person name="Clavel T."/>
        </authorList>
    </citation>
    <scope>NUCLEOTIDE SEQUENCE [LARGE SCALE GENOMIC DNA]</scope>
    <source>
        <strain evidence="3 4">WCA-MUC-591-APC-4B</strain>
    </source>
</reference>
<name>A0A6N7XKV8_9FIRM</name>
<organism evidence="3 4">
    <name type="scientific">Mogibacterium kristiansenii</name>
    <dbReference type="NCBI Taxonomy" id="2606708"/>
    <lineage>
        <taxon>Bacteria</taxon>
        <taxon>Bacillati</taxon>
        <taxon>Bacillota</taxon>
        <taxon>Clostridia</taxon>
        <taxon>Peptostreptococcales</taxon>
        <taxon>Anaerovoracaceae</taxon>
        <taxon>Mogibacterium</taxon>
    </lineage>
</organism>
<dbReference type="PANTHER" id="PTHR31423">
    <property type="entry name" value="YBAK DOMAIN-CONTAINING PROTEIN"/>
    <property type="match status" value="1"/>
</dbReference>
<evidence type="ECO:0000313" key="4">
    <source>
        <dbReference type="Proteomes" id="UP000469424"/>
    </source>
</evidence>